<keyword evidence="2" id="KW-1185">Reference proteome</keyword>
<name>A0ABW2S6M7_9BURK</name>
<evidence type="ECO:0008006" key="3">
    <source>
        <dbReference type="Google" id="ProtNLM"/>
    </source>
</evidence>
<protein>
    <recommendedName>
        <fullName evidence="3">DUF4279 domain-containing protein</fullName>
    </recommendedName>
</protein>
<gene>
    <name evidence="1" type="ORF">ACFQU0_00560</name>
</gene>
<comment type="caution">
    <text evidence="1">The sequence shown here is derived from an EMBL/GenBank/DDBJ whole genome shotgun (WGS) entry which is preliminary data.</text>
</comment>
<organism evidence="1 2">
    <name type="scientific">Hydrogenophaga defluvii</name>
    <dbReference type="NCBI Taxonomy" id="249410"/>
    <lineage>
        <taxon>Bacteria</taxon>
        <taxon>Pseudomonadati</taxon>
        <taxon>Pseudomonadota</taxon>
        <taxon>Betaproteobacteria</taxon>
        <taxon>Burkholderiales</taxon>
        <taxon>Comamonadaceae</taxon>
        <taxon>Hydrogenophaga</taxon>
    </lineage>
</organism>
<dbReference type="Proteomes" id="UP001596457">
    <property type="component" value="Unassembled WGS sequence"/>
</dbReference>
<reference evidence="2" key="1">
    <citation type="journal article" date="2019" name="Int. J. Syst. Evol. Microbiol.">
        <title>The Global Catalogue of Microorganisms (GCM) 10K type strain sequencing project: providing services to taxonomists for standard genome sequencing and annotation.</title>
        <authorList>
            <consortium name="The Broad Institute Genomics Platform"/>
            <consortium name="The Broad Institute Genome Sequencing Center for Infectious Disease"/>
            <person name="Wu L."/>
            <person name="Ma J."/>
        </authorList>
    </citation>
    <scope>NUCLEOTIDE SEQUENCE [LARGE SCALE GENOMIC DNA]</scope>
    <source>
        <strain evidence="2">CCUG 53903</strain>
    </source>
</reference>
<evidence type="ECO:0000313" key="2">
    <source>
        <dbReference type="Proteomes" id="UP001596457"/>
    </source>
</evidence>
<sequence length="134" mass="14514">MSAIIILQSADYKAVPLPKSLAVHAEFTWNHGEPRRRSGVYESSGHTLSLSKADIDAFAQQVEDVTAFLSHHADVWRTYVQALRHPSAELVLTSFISPQGAAQELTLPVKLIAAAGNLGMSISLRTFLTGESEA</sequence>
<dbReference type="EMBL" id="JBHTBZ010000003">
    <property type="protein sequence ID" value="MFC7458919.1"/>
    <property type="molecule type" value="Genomic_DNA"/>
</dbReference>
<accession>A0ABW2S6M7</accession>
<proteinExistence type="predicted"/>
<dbReference type="RefSeq" id="WP_382197819.1">
    <property type="nucleotide sequence ID" value="NZ_JBHTBZ010000003.1"/>
</dbReference>
<evidence type="ECO:0000313" key="1">
    <source>
        <dbReference type="EMBL" id="MFC7458919.1"/>
    </source>
</evidence>